<dbReference type="RefSeq" id="WP_151692163.1">
    <property type="nucleotide sequence ID" value="NZ_BMGX01000002.1"/>
</dbReference>
<keyword evidence="4" id="KW-1185">Reference proteome</keyword>
<gene>
    <name evidence="3" type="ORF">F8C82_03860</name>
</gene>
<dbReference type="OrthoDB" id="659408at2"/>
<evidence type="ECO:0000313" key="3">
    <source>
        <dbReference type="EMBL" id="KAB2817544.1"/>
    </source>
</evidence>
<keyword evidence="3" id="KW-0378">Hydrolase</keyword>
<name>A0A6L3ZI45_9FLAO</name>
<feature type="transmembrane region" description="Helical" evidence="1">
    <location>
        <begin position="110"/>
        <end position="127"/>
    </location>
</feature>
<dbReference type="GO" id="GO:0016787">
    <property type="term" value="F:hydrolase activity"/>
    <property type="evidence" value="ECO:0007669"/>
    <property type="project" value="UniProtKB-KW"/>
</dbReference>
<dbReference type="EMBL" id="WBVQ01000001">
    <property type="protein sequence ID" value="KAB2817544.1"/>
    <property type="molecule type" value="Genomic_DNA"/>
</dbReference>
<comment type="caution">
    <text evidence="3">The sequence shown here is derived from an EMBL/GenBank/DDBJ whole genome shotgun (WGS) entry which is preliminary data.</text>
</comment>
<accession>A0A6L3ZI45</accession>
<dbReference type="InterPro" id="IPR029058">
    <property type="entry name" value="AB_hydrolase_fold"/>
</dbReference>
<organism evidence="3 4">
    <name type="scientific">Phaeocystidibacter marisrubri</name>
    <dbReference type="NCBI Taxonomy" id="1577780"/>
    <lineage>
        <taxon>Bacteria</taxon>
        <taxon>Pseudomonadati</taxon>
        <taxon>Bacteroidota</taxon>
        <taxon>Flavobacteriia</taxon>
        <taxon>Flavobacteriales</taxon>
        <taxon>Phaeocystidibacteraceae</taxon>
        <taxon>Phaeocystidibacter</taxon>
    </lineage>
</organism>
<protein>
    <submittedName>
        <fullName evidence="3">Alpha/beta hydrolase</fullName>
    </submittedName>
</protein>
<keyword evidence="1" id="KW-0812">Transmembrane</keyword>
<proteinExistence type="predicted"/>
<keyword evidence="1" id="KW-0472">Membrane</keyword>
<dbReference type="Gene3D" id="3.40.50.1820">
    <property type="entry name" value="alpha/beta hydrolase"/>
    <property type="match status" value="1"/>
</dbReference>
<feature type="domain" description="AB hydrolase-1" evidence="2">
    <location>
        <begin position="48"/>
        <end position="208"/>
    </location>
</feature>
<dbReference type="AlphaFoldDB" id="A0A6L3ZI45"/>
<evidence type="ECO:0000259" key="2">
    <source>
        <dbReference type="Pfam" id="PF12697"/>
    </source>
</evidence>
<reference evidence="3 4" key="1">
    <citation type="submission" date="2019-10" db="EMBL/GenBank/DDBJ databases">
        <title>Genome sequence of Phaeocystidibacter marisrubri JCM30614 (type strain).</title>
        <authorList>
            <person name="Bowman J.P."/>
        </authorList>
    </citation>
    <scope>NUCLEOTIDE SEQUENCE [LARGE SCALE GENOMIC DNA]</scope>
    <source>
        <strain evidence="3 4">JCM 30614</strain>
    </source>
</reference>
<dbReference type="Pfam" id="PF12697">
    <property type="entry name" value="Abhydrolase_6"/>
    <property type="match status" value="1"/>
</dbReference>
<evidence type="ECO:0000256" key="1">
    <source>
        <dbReference type="SAM" id="Phobius"/>
    </source>
</evidence>
<dbReference type="SUPFAM" id="SSF53474">
    <property type="entry name" value="alpha/beta-Hydrolases"/>
    <property type="match status" value="1"/>
</dbReference>
<evidence type="ECO:0000313" key="4">
    <source>
        <dbReference type="Proteomes" id="UP000484164"/>
    </source>
</evidence>
<sequence length="218" mass="24500">MMRIESRNIHAFSGLGADETAFDKLQLAPHSIIYHPWPAKMPHVRMEEFALEVAKTIREDSPILMGLSFGGIFAIEVAKHLVDAEIILISSVVKSSHLPRYMRIAGRLKLYALIPPILYITPTPLLIKAFGASTPALKRWLITIVTSSSVSFNRWAVKELLEWRNSDQPSQYFHIHGTVDHVLPIRKGMSVDLELNGGHLIILTHAKVISEVILQRIS</sequence>
<keyword evidence="1" id="KW-1133">Transmembrane helix</keyword>
<dbReference type="Proteomes" id="UP000484164">
    <property type="component" value="Unassembled WGS sequence"/>
</dbReference>
<dbReference type="InterPro" id="IPR000073">
    <property type="entry name" value="AB_hydrolase_1"/>
</dbReference>